<keyword evidence="2" id="KW-1185">Reference proteome</keyword>
<sequence length="129" mass="15305">MIIYFQHMLMSNYYVNNAIMLMKNVFVEADQRRVLVYDYDRAEQKLVDHDLLNLFMRSLGHTVEHFIKSVQKMVHMFTIISCCPRRAGEGKNHLKSNFSTEIFKFDFALIFNFCINFPLGTTRQYIGFS</sequence>
<reference evidence="1 2" key="1">
    <citation type="journal article" date="2018" name="Sci. Rep.">
        <title>Genomic signatures of local adaptation to the degree of environmental predictability in rotifers.</title>
        <authorList>
            <person name="Franch-Gras L."/>
            <person name="Hahn C."/>
            <person name="Garcia-Roger E.M."/>
            <person name="Carmona M.J."/>
            <person name="Serra M."/>
            <person name="Gomez A."/>
        </authorList>
    </citation>
    <scope>NUCLEOTIDE SEQUENCE [LARGE SCALE GENOMIC DNA]</scope>
    <source>
        <strain evidence="1">HYR1</strain>
    </source>
</reference>
<name>A0A3M7T913_BRAPC</name>
<organism evidence="1 2">
    <name type="scientific">Brachionus plicatilis</name>
    <name type="common">Marine rotifer</name>
    <name type="synonym">Brachionus muelleri</name>
    <dbReference type="NCBI Taxonomy" id="10195"/>
    <lineage>
        <taxon>Eukaryota</taxon>
        <taxon>Metazoa</taxon>
        <taxon>Spiralia</taxon>
        <taxon>Gnathifera</taxon>
        <taxon>Rotifera</taxon>
        <taxon>Eurotatoria</taxon>
        <taxon>Monogononta</taxon>
        <taxon>Pseudotrocha</taxon>
        <taxon>Ploima</taxon>
        <taxon>Brachionidae</taxon>
        <taxon>Brachionus</taxon>
    </lineage>
</organism>
<dbReference type="EMBL" id="REGN01000121">
    <property type="protein sequence ID" value="RNA44320.1"/>
    <property type="molecule type" value="Genomic_DNA"/>
</dbReference>
<evidence type="ECO:0000313" key="2">
    <source>
        <dbReference type="Proteomes" id="UP000276133"/>
    </source>
</evidence>
<proteinExistence type="predicted"/>
<protein>
    <submittedName>
        <fullName evidence="1">Uncharacterized protein</fullName>
    </submittedName>
</protein>
<evidence type="ECO:0000313" key="1">
    <source>
        <dbReference type="EMBL" id="RNA44320.1"/>
    </source>
</evidence>
<dbReference type="AlphaFoldDB" id="A0A3M7T913"/>
<gene>
    <name evidence="1" type="ORF">BpHYR1_009573</name>
</gene>
<accession>A0A3M7T913</accession>
<dbReference type="Proteomes" id="UP000276133">
    <property type="component" value="Unassembled WGS sequence"/>
</dbReference>
<comment type="caution">
    <text evidence="1">The sequence shown here is derived from an EMBL/GenBank/DDBJ whole genome shotgun (WGS) entry which is preliminary data.</text>
</comment>